<evidence type="ECO:0000313" key="1">
    <source>
        <dbReference type="EMBL" id="ABG52779.1"/>
    </source>
</evidence>
<sequence length="93" mass="10764">MEKLAYIYDFLFNSFFSGKYNQAFNNFPKSKANSFNSFSSCSEALQYSFPSPNFSIYSSLVENHQLLFHLLRLQKSGAAQKFFSPSQIFFVIL</sequence>
<reference evidence="1" key="1">
    <citation type="submission" date="2006-06" db="EMBL/GenBank/DDBJ databases">
        <title>Complete sequence of Trichodesmium erythraeum IMS101.</title>
        <authorList>
            <consortium name="US DOE Joint Genome Institute"/>
            <person name="Copeland A."/>
            <person name="Lucas S."/>
            <person name="Lapidus A."/>
            <person name="Barry K."/>
            <person name="Detter J.C."/>
            <person name="Glavina del Rio T."/>
            <person name="Hammon N."/>
            <person name="Israni S."/>
            <person name="Dalin E."/>
            <person name="Tice H."/>
            <person name="Pitluck S."/>
            <person name="Kiss H."/>
            <person name="Munk A.C."/>
            <person name="Brettin T."/>
            <person name="Bruce D."/>
            <person name="Han C."/>
            <person name="Tapia R."/>
            <person name="Gilna P."/>
            <person name="Schmutz J."/>
            <person name="Larimer F."/>
            <person name="Land M."/>
            <person name="Hauser L."/>
            <person name="Kyrpides N."/>
            <person name="Kim E."/>
            <person name="Richardson P."/>
        </authorList>
    </citation>
    <scope>NUCLEOTIDE SEQUENCE [LARGE SCALE GENOMIC DNA]</scope>
    <source>
        <strain evidence="1">IMS101</strain>
    </source>
</reference>
<dbReference type="EMBL" id="CP000393">
    <property type="protein sequence ID" value="ABG52779.1"/>
    <property type="molecule type" value="Genomic_DNA"/>
</dbReference>
<dbReference type="STRING" id="203124.Tery_3722"/>
<accession>Q10Y95</accession>
<dbReference type="HOGENOM" id="CLU_2276230_0_0_3"/>
<dbReference type="AlphaFoldDB" id="Q10Y95"/>
<organism evidence="1">
    <name type="scientific">Trichodesmium erythraeum (strain IMS101)</name>
    <dbReference type="NCBI Taxonomy" id="203124"/>
    <lineage>
        <taxon>Bacteria</taxon>
        <taxon>Bacillati</taxon>
        <taxon>Cyanobacteriota</taxon>
        <taxon>Cyanophyceae</taxon>
        <taxon>Oscillatoriophycideae</taxon>
        <taxon>Oscillatoriales</taxon>
        <taxon>Microcoleaceae</taxon>
        <taxon>Trichodesmium</taxon>
    </lineage>
</organism>
<protein>
    <submittedName>
        <fullName evidence="1">Uncharacterized protein</fullName>
    </submittedName>
</protein>
<gene>
    <name evidence="1" type="ordered locus">Tery_3722</name>
</gene>
<dbReference type="KEGG" id="ter:Tery_3722"/>
<proteinExistence type="predicted"/>
<name>Q10Y95_TRIEI</name>